<dbReference type="PANTHER" id="PTHR22883">
    <property type="entry name" value="ZINC FINGER DHHC DOMAIN CONTAINING PROTEIN"/>
    <property type="match status" value="1"/>
</dbReference>
<evidence type="ECO:0000256" key="7">
    <source>
        <dbReference type="RuleBase" id="RU079119"/>
    </source>
</evidence>
<dbReference type="InParanoid" id="D8M1W5"/>
<feature type="domain" description="Palmitoyltransferase DHHC" evidence="8">
    <location>
        <begin position="119"/>
        <end position="186"/>
    </location>
</feature>
<dbReference type="GO" id="GO:0016020">
    <property type="term" value="C:membrane"/>
    <property type="evidence" value="ECO:0007669"/>
    <property type="project" value="UniProtKB-SubCell"/>
</dbReference>
<dbReference type="OrthoDB" id="331948at2759"/>
<gene>
    <name evidence="9" type="ORF">GSBLH_T00002125001</name>
</gene>
<evidence type="ECO:0000256" key="2">
    <source>
        <dbReference type="ARBA" id="ARBA00022679"/>
    </source>
</evidence>
<evidence type="ECO:0000313" key="9">
    <source>
        <dbReference type="EMBL" id="CBK22054.2"/>
    </source>
</evidence>
<organism evidence="9">
    <name type="scientific">Blastocystis hominis</name>
    <dbReference type="NCBI Taxonomy" id="12968"/>
    <lineage>
        <taxon>Eukaryota</taxon>
        <taxon>Sar</taxon>
        <taxon>Stramenopiles</taxon>
        <taxon>Bigyra</taxon>
        <taxon>Opalozoa</taxon>
        <taxon>Opalinata</taxon>
        <taxon>Blastocystidae</taxon>
        <taxon>Blastocystis</taxon>
    </lineage>
</organism>
<proteinExistence type="inferred from homology"/>
<comment type="similarity">
    <text evidence="7">Belongs to the DHHC palmitoyltransferase family.</text>
</comment>
<dbReference type="EC" id="2.3.1.225" evidence="7"/>
<comment type="subcellular location">
    <subcellularLocation>
        <location evidence="1">Membrane</location>
        <topology evidence="1">Multi-pass membrane protein</topology>
    </subcellularLocation>
</comment>
<name>D8M1W5_BLAHO</name>
<dbReference type="GO" id="GO:0005794">
    <property type="term" value="C:Golgi apparatus"/>
    <property type="evidence" value="ECO:0007669"/>
    <property type="project" value="TreeGrafter"/>
</dbReference>
<keyword evidence="4 7" id="KW-1133">Transmembrane helix</keyword>
<dbReference type="Pfam" id="PF01529">
    <property type="entry name" value="DHHC"/>
    <property type="match status" value="1"/>
</dbReference>
<sequence>MKEYPIEHFGGNVRNLRKTLRLLRQFQYHRILYEFQDFINHYFAFLLFPCVLILGLFVLSFLGMFAVPSLSTPSTLYVFATIINFLLWIYLSFSDPGWAVDSRGKLQASPFSNRVSTEGLCSTCEIERIRRCKHCSRCNKCVFRMDHHCGWLNNCVGYKNHRVFLLFLGSCTVQITLVFYILQDLVRREIVRGR</sequence>
<dbReference type="InterPro" id="IPR039859">
    <property type="entry name" value="PFA4/ZDH16/20/ERF2-like"/>
</dbReference>
<dbReference type="GO" id="GO:0006612">
    <property type="term" value="P:protein targeting to membrane"/>
    <property type="evidence" value="ECO:0007669"/>
    <property type="project" value="TreeGrafter"/>
</dbReference>
<evidence type="ECO:0000256" key="5">
    <source>
        <dbReference type="ARBA" id="ARBA00023136"/>
    </source>
</evidence>
<evidence type="ECO:0000256" key="3">
    <source>
        <dbReference type="ARBA" id="ARBA00022692"/>
    </source>
</evidence>
<reference evidence="9" key="1">
    <citation type="submission" date="2010-02" db="EMBL/GenBank/DDBJ databases">
        <title>Sequencing and annotation of the Blastocystis hominis genome.</title>
        <authorList>
            <person name="Wincker P."/>
        </authorList>
    </citation>
    <scope>NUCLEOTIDE SEQUENCE</scope>
    <source>
        <strain evidence="9">Singapore isolate B</strain>
    </source>
</reference>
<evidence type="ECO:0000256" key="6">
    <source>
        <dbReference type="ARBA" id="ARBA00023315"/>
    </source>
</evidence>
<dbReference type="GeneID" id="24919332"/>
<dbReference type="GO" id="GO:0005783">
    <property type="term" value="C:endoplasmic reticulum"/>
    <property type="evidence" value="ECO:0007669"/>
    <property type="project" value="TreeGrafter"/>
</dbReference>
<dbReference type="Proteomes" id="UP000008312">
    <property type="component" value="Unassembled WGS sequence"/>
</dbReference>
<keyword evidence="10" id="KW-1185">Reference proteome</keyword>
<dbReference type="OMA" id="NWGKCKP"/>
<keyword evidence="5 7" id="KW-0472">Membrane</keyword>
<protein>
    <recommendedName>
        <fullName evidence="7">Palmitoyltransferase</fullName>
        <ecNumber evidence="7">2.3.1.225</ecNumber>
    </recommendedName>
</protein>
<evidence type="ECO:0000259" key="8">
    <source>
        <dbReference type="Pfam" id="PF01529"/>
    </source>
</evidence>
<accession>D8M1W5</accession>
<comment type="catalytic activity">
    <reaction evidence="7">
        <text>L-cysteinyl-[protein] + hexadecanoyl-CoA = S-hexadecanoyl-L-cysteinyl-[protein] + CoA</text>
        <dbReference type="Rhea" id="RHEA:36683"/>
        <dbReference type="Rhea" id="RHEA-COMP:10131"/>
        <dbReference type="Rhea" id="RHEA-COMP:11032"/>
        <dbReference type="ChEBI" id="CHEBI:29950"/>
        <dbReference type="ChEBI" id="CHEBI:57287"/>
        <dbReference type="ChEBI" id="CHEBI:57379"/>
        <dbReference type="ChEBI" id="CHEBI:74151"/>
        <dbReference type="EC" id="2.3.1.225"/>
    </reaction>
</comment>
<evidence type="ECO:0000256" key="4">
    <source>
        <dbReference type="ARBA" id="ARBA00022989"/>
    </source>
</evidence>
<evidence type="ECO:0000256" key="1">
    <source>
        <dbReference type="ARBA" id="ARBA00004141"/>
    </source>
</evidence>
<dbReference type="AlphaFoldDB" id="D8M1W5"/>
<dbReference type="InterPro" id="IPR001594">
    <property type="entry name" value="Palmitoyltrfase_DHHC"/>
</dbReference>
<keyword evidence="2 7" id="KW-0808">Transferase</keyword>
<comment type="domain">
    <text evidence="7">The DHHC domain is required for palmitoyltransferase activity.</text>
</comment>
<feature type="transmembrane region" description="Helical" evidence="7">
    <location>
        <begin position="42"/>
        <end position="67"/>
    </location>
</feature>
<dbReference type="RefSeq" id="XP_012896102.1">
    <property type="nucleotide sequence ID" value="XM_013040648.1"/>
</dbReference>
<feature type="transmembrane region" description="Helical" evidence="7">
    <location>
        <begin position="163"/>
        <end position="182"/>
    </location>
</feature>
<dbReference type="EMBL" id="FN668646">
    <property type="protein sequence ID" value="CBK22054.2"/>
    <property type="molecule type" value="Genomic_DNA"/>
</dbReference>
<keyword evidence="3 7" id="KW-0812">Transmembrane</keyword>
<evidence type="ECO:0000313" key="10">
    <source>
        <dbReference type="Proteomes" id="UP000008312"/>
    </source>
</evidence>
<feature type="transmembrane region" description="Helical" evidence="7">
    <location>
        <begin position="74"/>
        <end position="93"/>
    </location>
</feature>
<dbReference type="GO" id="GO:0019706">
    <property type="term" value="F:protein-cysteine S-palmitoyltransferase activity"/>
    <property type="evidence" value="ECO:0007669"/>
    <property type="project" value="UniProtKB-EC"/>
</dbReference>
<keyword evidence="6 7" id="KW-0012">Acyltransferase</keyword>
<dbReference type="PROSITE" id="PS50216">
    <property type="entry name" value="DHHC"/>
    <property type="match status" value="1"/>
</dbReference>